<gene>
    <name evidence="11" type="ORF">SDRG_01814</name>
</gene>
<dbReference type="EC" id="2.7.1.108" evidence="3"/>
<name>T0SCX6_SAPDV</name>
<dbReference type="VEuPathDB" id="FungiDB:SDRG_01814"/>
<keyword evidence="8 10" id="KW-1133">Transmembrane helix</keyword>
<proteinExistence type="inferred from homology"/>
<evidence type="ECO:0000256" key="4">
    <source>
        <dbReference type="ARBA" id="ARBA00022679"/>
    </source>
</evidence>
<evidence type="ECO:0000256" key="8">
    <source>
        <dbReference type="ARBA" id="ARBA00022989"/>
    </source>
</evidence>
<evidence type="ECO:0000256" key="10">
    <source>
        <dbReference type="SAM" id="Phobius"/>
    </source>
</evidence>
<evidence type="ECO:0000256" key="1">
    <source>
        <dbReference type="ARBA" id="ARBA00004477"/>
    </source>
</evidence>
<dbReference type="Proteomes" id="UP000030762">
    <property type="component" value="Unassembled WGS sequence"/>
</dbReference>
<dbReference type="GeneID" id="19942541"/>
<dbReference type="RefSeq" id="XP_008605586.1">
    <property type="nucleotide sequence ID" value="XM_008607364.1"/>
</dbReference>
<reference evidence="11 12" key="1">
    <citation type="submission" date="2012-04" db="EMBL/GenBank/DDBJ databases">
        <title>The Genome Sequence of Saprolegnia declina VS20.</title>
        <authorList>
            <consortium name="The Broad Institute Genome Sequencing Platform"/>
            <person name="Russ C."/>
            <person name="Nusbaum C."/>
            <person name="Tyler B."/>
            <person name="van West P."/>
            <person name="Dieguez-Uribeondo J."/>
            <person name="de Bruijn I."/>
            <person name="Tripathy S."/>
            <person name="Jiang R."/>
            <person name="Young S.K."/>
            <person name="Zeng Q."/>
            <person name="Gargeya S."/>
            <person name="Fitzgerald M."/>
            <person name="Haas B."/>
            <person name="Abouelleil A."/>
            <person name="Alvarado L."/>
            <person name="Arachchi H.M."/>
            <person name="Berlin A."/>
            <person name="Chapman S.B."/>
            <person name="Goldberg J."/>
            <person name="Griggs A."/>
            <person name="Gujja S."/>
            <person name="Hansen M."/>
            <person name="Howarth C."/>
            <person name="Imamovic A."/>
            <person name="Larimer J."/>
            <person name="McCowen C."/>
            <person name="Montmayeur A."/>
            <person name="Murphy C."/>
            <person name="Neiman D."/>
            <person name="Pearson M."/>
            <person name="Priest M."/>
            <person name="Roberts A."/>
            <person name="Saif S."/>
            <person name="Shea T."/>
            <person name="Sisk P."/>
            <person name="Sykes S."/>
            <person name="Wortman J."/>
            <person name="Nusbaum C."/>
            <person name="Birren B."/>
        </authorList>
    </citation>
    <scope>NUCLEOTIDE SEQUENCE [LARGE SCALE GENOMIC DNA]</scope>
    <source>
        <strain evidence="11 12">VS20</strain>
    </source>
</reference>
<dbReference type="GO" id="GO:0004168">
    <property type="term" value="F:dolichol kinase activity"/>
    <property type="evidence" value="ECO:0007669"/>
    <property type="project" value="UniProtKB-EC"/>
</dbReference>
<dbReference type="PANTHER" id="PTHR13205:SF15">
    <property type="entry name" value="DOLICHOL KINASE"/>
    <property type="match status" value="1"/>
</dbReference>
<dbReference type="PANTHER" id="PTHR13205">
    <property type="entry name" value="TRANSMEMBRANE PROTEIN 15-RELATED"/>
    <property type="match status" value="1"/>
</dbReference>
<evidence type="ECO:0000313" key="12">
    <source>
        <dbReference type="Proteomes" id="UP000030762"/>
    </source>
</evidence>
<dbReference type="GO" id="GO:0043048">
    <property type="term" value="P:dolichyl monophosphate biosynthetic process"/>
    <property type="evidence" value="ECO:0007669"/>
    <property type="project" value="TreeGrafter"/>
</dbReference>
<evidence type="ECO:0000256" key="3">
    <source>
        <dbReference type="ARBA" id="ARBA00012132"/>
    </source>
</evidence>
<dbReference type="STRING" id="1156394.T0SCX6"/>
<keyword evidence="7" id="KW-0256">Endoplasmic reticulum</keyword>
<protein>
    <recommendedName>
        <fullName evidence="3">dolichol kinase</fullName>
        <ecNumber evidence="3">2.7.1.108</ecNumber>
    </recommendedName>
</protein>
<dbReference type="GO" id="GO:0005789">
    <property type="term" value="C:endoplasmic reticulum membrane"/>
    <property type="evidence" value="ECO:0007669"/>
    <property type="project" value="UniProtKB-SubCell"/>
</dbReference>
<evidence type="ECO:0000256" key="2">
    <source>
        <dbReference type="ARBA" id="ARBA00010794"/>
    </source>
</evidence>
<keyword evidence="9 10" id="KW-0472">Membrane</keyword>
<comment type="similarity">
    <text evidence="2">Belongs to the polyprenol kinase family.</text>
</comment>
<keyword evidence="4" id="KW-0808">Transferase</keyword>
<dbReference type="InterPro" id="IPR032974">
    <property type="entry name" value="Polypren_kinase"/>
</dbReference>
<dbReference type="OrthoDB" id="377083at2759"/>
<dbReference type="AlphaFoldDB" id="T0SCX6"/>
<feature type="transmembrane region" description="Helical" evidence="10">
    <location>
        <begin position="72"/>
        <end position="91"/>
    </location>
</feature>
<dbReference type="InParanoid" id="T0SCX6"/>
<keyword evidence="5 10" id="KW-0812">Transmembrane</keyword>
<organism evidence="11 12">
    <name type="scientific">Saprolegnia diclina (strain VS20)</name>
    <dbReference type="NCBI Taxonomy" id="1156394"/>
    <lineage>
        <taxon>Eukaryota</taxon>
        <taxon>Sar</taxon>
        <taxon>Stramenopiles</taxon>
        <taxon>Oomycota</taxon>
        <taxon>Saprolegniomycetes</taxon>
        <taxon>Saprolegniales</taxon>
        <taxon>Saprolegniaceae</taxon>
        <taxon>Saprolegnia</taxon>
    </lineage>
</organism>
<evidence type="ECO:0000256" key="6">
    <source>
        <dbReference type="ARBA" id="ARBA00022777"/>
    </source>
</evidence>
<comment type="subcellular location">
    <subcellularLocation>
        <location evidence="1">Endoplasmic reticulum membrane</location>
        <topology evidence="1">Multi-pass membrane protein</topology>
    </subcellularLocation>
</comment>
<keyword evidence="12" id="KW-1185">Reference proteome</keyword>
<feature type="transmembrane region" description="Helical" evidence="10">
    <location>
        <begin position="20"/>
        <end position="38"/>
    </location>
</feature>
<sequence length="93" mass="9996">MGAVVGSSVGRTKVCETKTLEGSVAVFLSMVLFAYAAVPSAHPWATPVFLGFLWSTWPTTALEAVTCQIDNLVLPLFYLATCCITQAYLLVHV</sequence>
<feature type="transmembrane region" description="Helical" evidence="10">
    <location>
        <begin position="44"/>
        <end position="65"/>
    </location>
</feature>
<keyword evidence="6" id="KW-0418">Kinase</keyword>
<accession>T0SCX6</accession>
<evidence type="ECO:0000313" key="11">
    <source>
        <dbReference type="EMBL" id="EQC40742.1"/>
    </source>
</evidence>
<dbReference type="EMBL" id="JH767135">
    <property type="protein sequence ID" value="EQC40742.1"/>
    <property type="molecule type" value="Genomic_DNA"/>
</dbReference>
<evidence type="ECO:0000256" key="9">
    <source>
        <dbReference type="ARBA" id="ARBA00023136"/>
    </source>
</evidence>
<evidence type="ECO:0000256" key="7">
    <source>
        <dbReference type="ARBA" id="ARBA00022824"/>
    </source>
</evidence>
<evidence type="ECO:0000256" key="5">
    <source>
        <dbReference type="ARBA" id="ARBA00022692"/>
    </source>
</evidence>